<organism evidence="1 2">
    <name type="scientific">Yinghuangia aomiensis</name>
    <dbReference type="NCBI Taxonomy" id="676205"/>
    <lineage>
        <taxon>Bacteria</taxon>
        <taxon>Bacillati</taxon>
        <taxon>Actinomycetota</taxon>
        <taxon>Actinomycetes</taxon>
        <taxon>Kitasatosporales</taxon>
        <taxon>Streptomycetaceae</taxon>
        <taxon>Yinghuangia</taxon>
    </lineage>
</organism>
<comment type="caution">
    <text evidence="1">The sequence shown here is derived from an EMBL/GenBank/DDBJ whole genome shotgun (WGS) entry which is preliminary data.</text>
</comment>
<evidence type="ECO:0000313" key="1">
    <source>
        <dbReference type="EMBL" id="GAA4987258.1"/>
    </source>
</evidence>
<dbReference type="EMBL" id="BAABHS010000033">
    <property type="protein sequence ID" value="GAA4987258.1"/>
    <property type="molecule type" value="Genomic_DNA"/>
</dbReference>
<evidence type="ECO:0000313" key="2">
    <source>
        <dbReference type="Proteomes" id="UP001500466"/>
    </source>
</evidence>
<gene>
    <name evidence="1" type="ORF">GCM10023205_67450</name>
</gene>
<keyword evidence="2" id="KW-1185">Reference proteome</keyword>
<name>A0ABP9I3R0_9ACTN</name>
<proteinExistence type="predicted"/>
<accession>A0ABP9I3R0</accession>
<dbReference type="Proteomes" id="UP001500466">
    <property type="component" value="Unassembled WGS sequence"/>
</dbReference>
<reference evidence="2" key="1">
    <citation type="journal article" date="2019" name="Int. J. Syst. Evol. Microbiol.">
        <title>The Global Catalogue of Microorganisms (GCM) 10K type strain sequencing project: providing services to taxonomists for standard genome sequencing and annotation.</title>
        <authorList>
            <consortium name="The Broad Institute Genomics Platform"/>
            <consortium name="The Broad Institute Genome Sequencing Center for Infectious Disease"/>
            <person name="Wu L."/>
            <person name="Ma J."/>
        </authorList>
    </citation>
    <scope>NUCLEOTIDE SEQUENCE [LARGE SCALE GENOMIC DNA]</scope>
    <source>
        <strain evidence="2">JCM 17986</strain>
    </source>
</reference>
<dbReference type="RefSeq" id="WP_345679586.1">
    <property type="nucleotide sequence ID" value="NZ_BAABHS010000033.1"/>
</dbReference>
<sequence length="57" mass="6076">MRLPGVTAHPISAWAVQAARELADELEDADHRLSFLIGDGNATFTAAIDAVFELAPL</sequence>
<protein>
    <submittedName>
        <fullName evidence="1">Uncharacterized protein</fullName>
    </submittedName>
</protein>